<evidence type="ECO:0000256" key="3">
    <source>
        <dbReference type="ARBA" id="ARBA00022833"/>
    </source>
</evidence>
<keyword evidence="2" id="KW-0863">Zinc-finger</keyword>
<dbReference type="InterPro" id="IPR013083">
    <property type="entry name" value="Znf_RING/FYVE/PHD"/>
</dbReference>
<evidence type="ECO:0000256" key="1">
    <source>
        <dbReference type="ARBA" id="ARBA00022723"/>
    </source>
</evidence>
<name>A0A8W8MFV7_MAGGI</name>
<dbReference type="InterPro" id="IPR047273">
    <property type="entry name" value="VRTN_OTU_dom"/>
</dbReference>
<evidence type="ECO:0000256" key="2">
    <source>
        <dbReference type="ARBA" id="ARBA00022771"/>
    </source>
</evidence>
<keyword evidence="1" id="KW-0479">Metal-binding</keyword>
<dbReference type="PROSITE" id="PS01359">
    <property type="entry name" value="ZF_PHD_1"/>
    <property type="match status" value="1"/>
</dbReference>
<evidence type="ECO:0000256" key="6">
    <source>
        <dbReference type="SAM" id="Phobius"/>
    </source>
</evidence>
<feature type="transmembrane region" description="Helical" evidence="6">
    <location>
        <begin position="852"/>
        <end position="871"/>
    </location>
</feature>
<dbReference type="InterPro" id="IPR011011">
    <property type="entry name" value="Znf_FYVE_PHD"/>
</dbReference>
<feature type="compositionally biased region" description="Polar residues" evidence="5">
    <location>
        <begin position="305"/>
        <end position="316"/>
    </location>
</feature>
<feature type="region of interest" description="Disordered" evidence="5">
    <location>
        <begin position="290"/>
        <end position="318"/>
    </location>
</feature>
<dbReference type="EnsemblMetazoa" id="G32754.3">
    <property type="protein sequence ID" value="G32754.3:cds"/>
    <property type="gene ID" value="G32754"/>
</dbReference>
<dbReference type="GO" id="GO:0016020">
    <property type="term" value="C:membrane"/>
    <property type="evidence" value="ECO:0007669"/>
    <property type="project" value="TreeGrafter"/>
</dbReference>
<dbReference type="PANTHER" id="PTHR21824:SF4">
    <property type="entry name" value="TRANSMEMBRANE PROTEIN 177"/>
    <property type="match status" value="1"/>
</dbReference>
<evidence type="ECO:0000256" key="5">
    <source>
        <dbReference type="SAM" id="MobiDB-lite"/>
    </source>
</evidence>
<dbReference type="CDD" id="cd22791">
    <property type="entry name" value="OTU_VRTN"/>
    <property type="match status" value="1"/>
</dbReference>
<dbReference type="Proteomes" id="UP000005408">
    <property type="component" value="Unassembled WGS sequence"/>
</dbReference>
<keyword evidence="3" id="KW-0862">Zinc</keyword>
<evidence type="ECO:0000313" key="7">
    <source>
        <dbReference type="EnsemblMetazoa" id="G32754.3:cds"/>
    </source>
</evidence>
<evidence type="ECO:0000256" key="4">
    <source>
        <dbReference type="SAM" id="Coils"/>
    </source>
</evidence>
<dbReference type="Gene3D" id="3.30.40.10">
    <property type="entry name" value="Zinc/RING finger domain, C3HC4 (zinc finger)"/>
    <property type="match status" value="1"/>
</dbReference>
<dbReference type="AlphaFoldDB" id="A0A8W8MFV7"/>
<feature type="coiled-coil region" evidence="4">
    <location>
        <begin position="938"/>
        <end position="965"/>
    </location>
</feature>
<proteinExistence type="predicted"/>
<dbReference type="Gene3D" id="3.90.70.80">
    <property type="match status" value="1"/>
</dbReference>
<protein>
    <submittedName>
        <fullName evidence="7">Uncharacterized protein</fullName>
    </submittedName>
</protein>
<keyword evidence="4" id="KW-0175">Coiled coil</keyword>
<evidence type="ECO:0000313" key="8">
    <source>
        <dbReference type="Proteomes" id="UP000005408"/>
    </source>
</evidence>
<dbReference type="InterPro" id="IPR026620">
    <property type="entry name" value="TMEM177"/>
</dbReference>
<dbReference type="SUPFAM" id="SSF57903">
    <property type="entry name" value="FYVE/PHD zinc finger"/>
    <property type="match status" value="1"/>
</dbReference>
<keyword evidence="6" id="KW-1133">Transmembrane helix</keyword>
<sequence>MATLGNYFLCGICRKNCGGYRAVYCEKCVKWLHKNCEQLSELDFNFLRNCTLPYICSSCCKNDLGAFDYDQSLSRLGSAIQSGCLEMGVRMETIFMRGQHKRMPSGEGVRFNHTMSIDKVASHLAGKTGDYVPASVRGDGNGLFNAISMAIQGDEKLASEIRVRTCLEMYHHKSYYINKHKVDCIDFVSPPYEEAAQECGQNFHFSSCWTMHAASSVVSRCIRSLYPAVNGICDTSFPVLNCYFNPRALGSKHTISILWSSESKHSRGIWVPNRFVPMLPLSLRKPSQASSKVSASPSILPHPTAKTTHTLPSSTENTERLLSLKDTSHSSHTPVKSDLSKQTDLAVGVKDCSDKHCRPSGKRRATDNRQNEDTKRRRTESDHVSQGHNLADDMQKIYELVESGNSLVKSIIHEKGKAPGLVLYTDDQIDDIKALCCNGQTVLGVSKPVHLCGVTVTTTYFTQIRVTRKSSRSNNHPVFLGPMFIHGDTDFESYCQFFNHLTIKLFDTDKSKLVFSSHWDASLVEAISTFFPGLKHIKKQKSFNHVMKLAADGKGLLHLVNSLYITIRAQYAELKRSILLWVGEYYPADTHKHFSSSHTLWVSMTREERDRHYKRWKRSRLTAAPVTQTGPNNTRTRRLDFSCCHCRKRLRKFVTNYNKAIIGSLLAAGSVTELFGFFAPETVFLQDYKNLLTFKEMEEPYPLGPKVEQAKKEVFQDLICKGRFTQTQLDGIDVIINADMNDPFHKGNLHSKFGTFIGLPIAFVYNSPAEVPMDNYRIGQTITIEDGTQEGAVLKKSIILGKNAVKYALLRECLLTDSYDLQVKQGLMTLFVGGFCLVMYTAATRLKRPAQIVFRATPVIILYGLLILQIWCRYKRQRDSHVDQEIPSFGSEYVIGGAEYYTQVVKRNKALHFIMKDLTKDNFTAQGNERVNPVWNDRIRATDKRDFYRQQAEKLTNENKQENSVC</sequence>
<accession>A0A8W8MFV7</accession>
<dbReference type="PANTHER" id="PTHR21824">
    <property type="entry name" value="TRANSMEMBRANE PROTEIN 177"/>
    <property type="match status" value="1"/>
</dbReference>
<feature type="region of interest" description="Disordered" evidence="5">
    <location>
        <begin position="350"/>
        <end position="390"/>
    </location>
</feature>
<feature type="compositionally biased region" description="Basic and acidic residues" evidence="5">
    <location>
        <begin position="364"/>
        <end position="390"/>
    </location>
</feature>
<dbReference type="InterPro" id="IPR019786">
    <property type="entry name" value="Zinc_finger_PHD-type_CS"/>
</dbReference>
<reference evidence="7" key="1">
    <citation type="submission" date="2022-08" db="UniProtKB">
        <authorList>
            <consortium name="EnsemblMetazoa"/>
        </authorList>
    </citation>
    <scope>IDENTIFICATION</scope>
    <source>
        <strain evidence="7">05x7-T-G4-1.051#20</strain>
    </source>
</reference>
<organism evidence="7 8">
    <name type="scientific">Magallana gigas</name>
    <name type="common">Pacific oyster</name>
    <name type="synonym">Crassostrea gigas</name>
    <dbReference type="NCBI Taxonomy" id="29159"/>
    <lineage>
        <taxon>Eukaryota</taxon>
        <taxon>Metazoa</taxon>
        <taxon>Spiralia</taxon>
        <taxon>Lophotrochozoa</taxon>
        <taxon>Mollusca</taxon>
        <taxon>Bivalvia</taxon>
        <taxon>Autobranchia</taxon>
        <taxon>Pteriomorphia</taxon>
        <taxon>Ostreida</taxon>
        <taxon>Ostreoidea</taxon>
        <taxon>Ostreidae</taxon>
        <taxon>Magallana</taxon>
    </lineage>
</organism>
<keyword evidence="8" id="KW-1185">Reference proteome</keyword>
<keyword evidence="6" id="KW-0472">Membrane</keyword>
<dbReference type="GO" id="GO:0008270">
    <property type="term" value="F:zinc ion binding"/>
    <property type="evidence" value="ECO:0007669"/>
    <property type="project" value="UniProtKB-KW"/>
</dbReference>
<keyword evidence="6" id="KW-0812">Transmembrane</keyword>